<keyword evidence="8" id="KW-0249">Electron transport</keyword>
<evidence type="ECO:0000256" key="17">
    <source>
        <dbReference type="SAM" id="Phobius"/>
    </source>
</evidence>
<keyword evidence="4 16" id="KW-0349">Heme</keyword>
<dbReference type="Pfam" id="PF00116">
    <property type="entry name" value="COX2"/>
    <property type="match status" value="1"/>
</dbReference>
<dbReference type="EMBL" id="FMWD01000005">
    <property type="protein sequence ID" value="SCZ60339.1"/>
    <property type="molecule type" value="Genomic_DNA"/>
</dbReference>
<feature type="transmembrane region" description="Helical" evidence="17">
    <location>
        <begin position="80"/>
        <end position="102"/>
    </location>
</feature>
<dbReference type="STRING" id="415747.SAMN03097708_02035"/>
<dbReference type="PRINTS" id="PR01166">
    <property type="entry name" value="CYCOXIDASEII"/>
</dbReference>
<evidence type="ECO:0000313" key="22">
    <source>
        <dbReference type="Proteomes" id="UP000199648"/>
    </source>
</evidence>
<keyword evidence="6 17" id="KW-0812">Transmembrane</keyword>
<evidence type="ECO:0000256" key="8">
    <source>
        <dbReference type="ARBA" id="ARBA00022982"/>
    </source>
</evidence>
<dbReference type="RefSeq" id="WP_175452518.1">
    <property type="nucleotide sequence ID" value="NZ_FMWD01000005.1"/>
</dbReference>
<keyword evidence="5" id="KW-0679">Respiratory chain</keyword>
<evidence type="ECO:0000256" key="4">
    <source>
        <dbReference type="ARBA" id="ARBA00022617"/>
    </source>
</evidence>
<comment type="subcellular location">
    <subcellularLocation>
        <location evidence="1">Membrane</location>
        <topology evidence="1">Multi-pass membrane protein</topology>
    </subcellularLocation>
</comment>
<dbReference type="GO" id="GO:0004129">
    <property type="term" value="F:cytochrome-c oxidase activity"/>
    <property type="evidence" value="ECO:0007669"/>
    <property type="project" value="UniProtKB-EC"/>
</dbReference>
<evidence type="ECO:0000256" key="10">
    <source>
        <dbReference type="ARBA" id="ARBA00023004"/>
    </source>
</evidence>
<evidence type="ECO:0000256" key="3">
    <source>
        <dbReference type="ARBA" id="ARBA00022448"/>
    </source>
</evidence>
<dbReference type="PROSITE" id="PS00078">
    <property type="entry name" value="COX2"/>
    <property type="match status" value="1"/>
</dbReference>
<keyword evidence="3" id="KW-0813">Transport</keyword>
<evidence type="ECO:0000256" key="14">
    <source>
        <dbReference type="ARBA" id="ARBA00031399"/>
    </source>
</evidence>
<reference evidence="21 22" key="1">
    <citation type="submission" date="2016-10" db="EMBL/GenBank/DDBJ databases">
        <authorList>
            <person name="de Groot N.N."/>
        </authorList>
    </citation>
    <scope>NUCLEOTIDE SEQUENCE [LARGE SCALE GENOMIC DNA]</scope>
    <source>
        <strain evidence="21 22">HLD2</strain>
    </source>
</reference>
<dbReference type="Gene3D" id="2.60.40.420">
    <property type="entry name" value="Cupredoxins - blue copper proteins"/>
    <property type="match status" value="1"/>
</dbReference>
<dbReference type="InterPro" id="IPR008972">
    <property type="entry name" value="Cupredoxin"/>
</dbReference>
<dbReference type="GO" id="GO:0020037">
    <property type="term" value="F:heme binding"/>
    <property type="evidence" value="ECO:0007669"/>
    <property type="project" value="InterPro"/>
</dbReference>
<feature type="transmembrane region" description="Helical" evidence="17">
    <location>
        <begin position="44"/>
        <end position="68"/>
    </location>
</feature>
<dbReference type="SUPFAM" id="SSF49503">
    <property type="entry name" value="Cupredoxins"/>
    <property type="match status" value="1"/>
</dbReference>
<dbReference type="GO" id="GO:0016491">
    <property type="term" value="F:oxidoreductase activity"/>
    <property type="evidence" value="ECO:0007669"/>
    <property type="project" value="InterPro"/>
</dbReference>
<dbReference type="InterPro" id="IPR002429">
    <property type="entry name" value="CcO_II-like_C"/>
</dbReference>
<dbReference type="CDD" id="cd04213">
    <property type="entry name" value="CuRO_CcO_Caa3_II"/>
    <property type="match status" value="1"/>
</dbReference>
<evidence type="ECO:0000259" key="19">
    <source>
        <dbReference type="PROSITE" id="PS50857"/>
    </source>
</evidence>
<evidence type="ECO:0000256" key="11">
    <source>
        <dbReference type="ARBA" id="ARBA00023008"/>
    </source>
</evidence>
<feature type="domain" description="Cytochrome oxidase subunit II copper A binding" evidence="19">
    <location>
        <begin position="113"/>
        <end position="228"/>
    </location>
</feature>
<evidence type="ECO:0000256" key="5">
    <source>
        <dbReference type="ARBA" id="ARBA00022660"/>
    </source>
</evidence>
<evidence type="ECO:0000256" key="12">
    <source>
        <dbReference type="ARBA" id="ARBA00023136"/>
    </source>
</evidence>
<protein>
    <recommendedName>
        <fullName evidence="14">Cytochrome aa3 subunit 2</fullName>
    </recommendedName>
</protein>
<comment type="catalytic activity">
    <reaction evidence="15">
        <text>4 Fe(II)-[cytochrome c] + O2 + 8 H(+)(in) = 4 Fe(III)-[cytochrome c] + 2 H2O + 4 H(+)(out)</text>
        <dbReference type="Rhea" id="RHEA:11436"/>
        <dbReference type="Rhea" id="RHEA-COMP:10350"/>
        <dbReference type="Rhea" id="RHEA-COMP:14399"/>
        <dbReference type="ChEBI" id="CHEBI:15377"/>
        <dbReference type="ChEBI" id="CHEBI:15378"/>
        <dbReference type="ChEBI" id="CHEBI:15379"/>
        <dbReference type="ChEBI" id="CHEBI:29033"/>
        <dbReference type="ChEBI" id="CHEBI:29034"/>
        <dbReference type="EC" id="7.1.1.9"/>
    </reaction>
</comment>
<dbReference type="InterPro" id="IPR009056">
    <property type="entry name" value="Cyt_c-like_dom"/>
</dbReference>
<proteinExistence type="inferred from homology"/>
<keyword evidence="12 17" id="KW-0472">Membrane</keyword>
<keyword evidence="11" id="KW-0186">Copper</keyword>
<evidence type="ECO:0000256" key="2">
    <source>
        <dbReference type="ARBA" id="ARBA00007866"/>
    </source>
</evidence>
<dbReference type="AlphaFoldDB" id="A0A1G5QGL7"/>
<evidence type="ECO:0000256" key="9">
    <source>
        <dbReference type="ARBA" id="ARBA00022989"/>
    </source>
</evidence>
<dbReference type="InterPro" id="IPR045187">
    <property type="entry name" value="CcO_II"/>
</dbReference>
<dbReference type="Proteomes" id="UP000199648">
    <property type="component" value="Unassembled WGS sequence"/>
</dbReference>
<keyword evidence="7 16" id="KW-0479">Metal-binding</keyword>
<evidence type="ECO:0000259" key="20">
    <source>
        <dbReference type="PROSITE" id="PS51007"/>
    </source>
</evidence>
<organism evidence="21 22">
    <name type="scientific">Thiohalomonas denitrificans</name>
    <dbReference type="NCBI Taxonomy" id="415747"/>
    <lineage>
        <taxon>Bacteria</taxon>
        <taxon>Pseudomonadati</taxon>
        <taxon>Pseudomonadota</taxon>
        <taxon>Gammaproteobacteria</taxon>
        <taxon>Thiohalomonadales</taxon>
        <taxon>Thiohalomonadaceae</taxon>
        <taxon>Thiohalomonas</taxon>
    </lineage>
</organism>
<dbReference type="GO" id="GO:0042773">
    <property type="term" value="P:ATP synthesis coupled electron transport"/>
    <property type="evidence" value="ECO:0007669"/>
    <property type="project" value="TreeGrafter"/>
</dbReference>
<dbReference type="InterPro" id="IPR036909">
    <property type="entry name" value="Cyt_c-like_dom_sf"/>
</dbReference>
<evidence type="ECO:0000256" key="6">
    <source>
        <dbReference type="ARBA" id="ARBA00022692"/>
    </source>
</evidence>
<feature type="domain" description="Cytochrome c" evidence="20">
    <location>
        <begin position="240"/>
        <end position="332"/>
    </location>
</feature>
<dbReference type="GO" id="GO:0016020">
    <property type="term" value="C:membrane"/>
    <property type="evidence" value="ECO:0007669"/>
    <property type="project" value="UniProtKB-SubCell"/>
</dbReference>
<dbReference type="PANTHER" id="PTHR22888:SF9">
    <property type="entry name" value="CYTOCHROME C OXIDASE SUBUNIT 2"/>
    <property type="match status" value="1"/>
</dbReference>
<dbReference type="PROSITE" id="PS50857">
    <property type="entry name" value="COX2_CUA"/>
    <property type="match status" value="1"/>
</dbReference>
<dbReference type="SUPFAM" id="SSF46626">
    <property type="entry name" value="Cytochrome c"/>
    <property type="match status" value="1"/>
</dbReference>
<dbReference type="InterPro" id="IPR034236">
    <property type="entry name" value="CuRO_CcO_Caa3_II"/>
</dbReference>
<evidence type="ECO:0000256" key="1">
    <source>
        <dbReference type="ARBA" id="ARBA00004141"/>
    </source>
</evidence>
<sequence>MPFFFQYVLKALLLLVVPLLAACDPVQSALHPGGPSAQAIASVWWVMFWGSLVILTLVMALALIALRATPAEKQYRPGRWFILGGGVLFPVVTLTVLLIYSFEIDYPLFRGESEPMNIEVTGHQWWWEVRYPGAGDAEVVTANEIHIPVGRTVRINVRSADVIHSFWVPRLGGKQDAIPGHENPLDLHADQPGTFRGQCAEFCGAQHAHMAFWVIAEPVERFDAWLARQSQPVSAPAGEAAASRGREHFLQVGCAECHRIRGTAAKGDTGPDLTHVASRRTLAAGTLPMTRENLARWISASQRIKPGNRMEDFSHLDDAVVRDLAAYLHSLE</sequence>
<comment type="function">
    <text evidence="13">Subunits I and II form the functional core of the enzyme complex. Electrons originating in cytochrome c are transferred via heme a and Cu(A) to the binuclear center formed by heme a3 and Cu(B).</text>
</comment>
<evidence type="ECO:0000256" key="16">
    <source>
        <dbReference type="PROSITE-ProRule" id="PRU00433"/>
    </source>
</evidence>
<gene>
    <name evidence="21" type="ORF">SAMN03097708_02035</name>
</gene>
<keyword evidence="18" id="KW-0732">Signal</keyword>
<dbReference type="PROSITE" id="PS51007">
    <property type="entry name" value="CYTC"/>
    <property type="match status" value="1"/>
</dbReference>
<evidence type="ECO:0000313" key="21">
    <source>
        <dbReference type="EMBL" id="SCZ60339.1"/>
    </source>
</evidence>
<evidence type="ECO:0000256" key="7">
    <source>
        <dbReference type="ARBA" id="ARBA00022723"/>
    </source>
</evidence>
<keyword evidence="22" id="KW-1185">Reference proteome</keyword>
<dbReference type="InterPro" id="IPR001505">
    <property type="entry name" value="Copper_CuA"/>
</dbReference>
<evidence type="ECO:0000256" key="15">
    <source>
        <dbReference type="ARBA" id="ARBA00047816"/>
    </source>
</evidence>
<name>A0A1G5QGL7_9GAMM</name>
<dbReference type="NCBIfam" id="TIGR02866">
    <property type="entry name" value="CoxB"/>
    <property type="match status" value="1"/>
</dbReference>
<feature type="signal peptide" evidence="18">
    <location>
        <begin position="1"/>
        <end position="21"/>
    </location>
</feature>
<dbReference type="GO" id="GO:0005507">
    <property type="term" value="F:copper ion binding"/>
    <property type="evidence" value="ECO:0007669"/>
    <property type="project" value="InterPro"/>
</dbReference>
<keyword evidence="9 17" id="KW-1133">Transmembrane helix</keyword>
<evidence type="ECO:0000256" key="13">
    <source>
        <dbReference type="ARBA" id="ARBA00024688"/>
    </source>
</evidence>
<dbReference type="PANTHER" id="PTHR22888">
    <property type="entry name" value="CYTOCHROME C OXIDASE, SUBUNIT II"/>
    <property type="match status" value="1"/>
</dbReference>
<evidence type="ECO:0000256" key="18">
    <source>
        <dbReference type="SAM" id="SignalP"/>
    </source>
</evidence>
<comment type="similarity">
    <text evidence="2">Belongs to the cytochrome c oxidase subunit 2 family.</text>
</comment>
<dbReference type="InterPro" id="IPR014222">
    <property type="entry name" value="Cyt_c_oxidase_su2"/>
</dbReference>
<keyword evidence="10 16" id="KW-0408">Iron</keyword>
<dbReference type="Pfam" id="PF00034">
    <property type="entry name" value="Cytochrom_C"/>
    <property type="match status" value="1"/>
</dbReference>
<accession>A0A1G5QGL7</accession>
<feature type="chain" id="PRO_5011579763" description="Cytochrome aa3 subunit 2" evidence="18">
    <location>
        <begin position="22"/>
        <end position="332"/>
    </location>
</feature>